<dbReference type="InterPro" id="IPR017896">
    <property type="entry name" value="4Fe4S_Fe-S-bd"/>
</dbReference>
<dbReference type="SUPFAM" id="SSF53706">
    <property type="entry name" value="Formate dehydrogenase/DMSO reductase, domains 1-3"/>
    <property type="match status" value="1"/>
</dbReference>
<dbReference type="PANTHER" id="PTHR42783:SF3">
    <property type="entry name" value="GLUTAMATE SYNTHASE [NADPH] SMALL CHAIN-RELATED"/>
    <property type="match status" value="1"/>
</dbReference>
<dbReference type="Gene3D" id="2.40.40.20">
    <property type="match status" value="1"/>
</dbReference>
<dbReference type="Gene3D" id="3.30.70.20">
    <property type="match status" value="2"/>
</dbReference>
<feature type="domain" description="4Fe-4S ferredoxin-type" evidence="2">
    <location>
        <begin position="859"/>
        <end position="889"/>
    </location>
</feature>
<protein>
    <submittedName>
        <fullName evidence="3">4Fe-4S dicluster domain-containing protein</fullName>
    </submittedName>
</protein>
<name>A0ABU5F252_9BACT</name>
<dbReference type="EMBL" id="JAXBLV010000194">
    <property type="protein sequence ID" value="MDY3561481.1"/>
    <property type="molecule type" value="Genomic_DNA"/>
</dbReference>
<feature type="domain" description="4Fe-4S ferredoxin-type" evidence="2">
    <location>
        <begin position="951"/>
        <end position="980"/>
    </location>
</feature>
<feature type="region of interest" description="Disordered" evidence="1">
    <location>
        <begin position="1"/>
        <end position="24"/>
    </location>
</feature>
<dbReference type="PROSITE" id="PS51379">
    <property type="entry name" value="4FE4S_FER_2"/>
    <property type="match status" value="3"/>
</dbReference>
<accession>A0ABU5F252</accession>
<dbReference type="SUPFAM" id="SSF54862">
    <property type="entry name" value="4Fe-4S ferredoxins"/>
    <property type="match status" value="2"/>
</dbReference>
<dbReference type="InterPro" id="IPR006311">
    <property type="entry name" value="TAT_signal"/>
</dbReference>
<dbReference type="CDD" id="cd02784">
    <property type="entry name" value="MopB_CT_PHLH"/>
    <property type="match status" value="1"/>
</dbReference>
<proteinExistence type="predicted"/>
<dbReference type="Gene3D" id="3.30.2070.10">
    <property type="entry name" value="Formate dehydrogenase/DMSO reductase"/>
    <property type="match status" value="1"/>
</dbReference>
<dbReference type="Gene3D" id="3.40.50.740">
    <property type="match status" value="1"/>
</dbReference>
<comment type="caution">
    <text evidence="3">The sequence shown here is derived from an EMBL/GenBank/DDBJ whole genome shotgun (WGS) entry which is preliminary data.</text>
</comment>
<dbReference type="Gene3D" id="2.20.25.90">
    <property type="entry name" value="ADC-like domains"/>
    <property type="match status" value="1"/>
</dbReference>
<feature type="compositionally biased region" description="Basic and acidic residues" evidence="1">
    <location>
        <begin position="1"/>
        <end position="15"/>
    </location>
</feature>
<organism evidence="3 4">
    <name type="scientific">Gemmata algarum</name>
    <dbReference type="NCBI Taxonomy" id="2975278"/>
    <lineage>
        <taxon>Bacteria</taxon>
        <taxon>Pseudomonadati</taxon>
        <taxon>Planctomycetota</taxon>
        <taxon>Planctomycetia</taxon>
        <taxon>Gemmatales</taxon>
        <taxon>Gemmataceae</taxon>
        <taxon>Gemmata</taxon>
    </lineage>
</organism>
<dbReference type="Proteomes" id="UP001272242">
    <property type="component" value="Unassembled WGS sequence"/>
</dbReference>
<evidence type="ECO:0000313" key="3">
    <source>
        <dbReference type="EMBL" id="MDY3561481.1"/>
    </source>
</evidence>
<dbReference type="RefSeq" id="WP_320687889.1">
    <property type="nucleotide sequence ID" value="NZ_JAXBLV010000194.1"/>
</dbReference>
<dbReference type="Pfam" id="PF13247">
    <property type="entry name" value="Fer4_11"/>
    <property type="match status" value="1"/>
</dbReference>
<dbReference type="SUPFAM" id="SSF50692">
    <property type="entry name" value="ADC-like"/>
    <property type="match status" value="1"/>
</dbReference>
<sequence length="1161" mass="125011">MTERTDYPRSSERRPGAPAPEFPGFANVFESAGEAEPLDDHPAEAGINRRKFLALSAATLSAATLAGCRRPDIQILPFSAVPDDQIGHAVPGKPTFYATSLPRPGGALPVLVESHDGRPTKVEGNPQHPCSLGSTDAQAQATVYDLYSPDRLMSEKCPGVMEGKAPRKWEDFDRFARATTESLLADKGKGFAILTEQVPSPSLRALREALKAKLPQATWFSYEAADTGEALKGAEIAFGAKLVARYRFDRADLVLALDGDFLGNEGDHVYQSRGFAAKRQDEAHMNRLYVVEPTYTVTGTMADHRLRLAASQIGAYLVALAKELKAAHAKALKKPDALPDRFPAAPEFPEKWVKAVAKDVAVHAGRGLVVVGPRQPAWVHALAHAMNEALGNYAAGLTEFRDAPPEHTDKTLAELTTAMAAGHVSTLLVVGGNPAFSAPADLKFAEGLAKVAKKLRLGLYYDHTSELCDWHLPLSHPLESWGDAEAGDGSLCCVQPLIAPLNSGKSSADDAAPPARGGRTALEVLALLAQAPGADGKSVGSFFAAQKAGYHYVRKAFGDRSGLAPTAPNFDTEFNRYKQVGFFPVDAEKAKALGFAKADEKAPKLKSVTANKASVAAALAAVKAPAAPSKDALEVTFRPSYALHDGRGAMNPWLQEMPDPITKLVWDNAALVSPATAREFGLSTGDVVRLDRDGRALEVPVFVAPGQADRSVALSFGHFGEMRIAHVPDGGGTNVFPFRTSDALHTVTGVKLKKTGRTADLVVTQEHGVIPEGRDIVRETIAHADHGTAGDAHTHQPPGGHGPKLGLAPDAHLTEEALKKQFQGGYGNKQQKPAPAKEKQERFPLDLARPELLDSQFQWGMVFDLSACTGCSVCVIACQAENNIPVVGKHEVKRNREMHWIRIDRYFSAQDGETADADPRVVSQPLACVHCEAAPCEQVCPVNAAVHSPEGLNLQVYNRCIGTRYCSNACPYKVRRFNWFDFNKRRLDELRVPTPLASGGASFTDSGVPETLKMQKNPDVTVRMRGVMEKCTYCQQRIERGKYGAKIAAAEVAQGRRTIELGETLKPGAAASGYCRPKYPAAAGYDLDAQGRVIVPDGVIVTACEAACPTRAITFGNMLDPHSRVSKLKAKEADYLLLGELNTKPRTSYLPRVRNPNPDMV</sequence>
<evidence type="ECO:0000256" key="1">
    <source>
        <dbReference type="SAM" id="MobiDB-lite"/>
    </source>
</evidence>
<evidence type="ECO:0000259" key="2">
    <source>
        <dbReference type="PROSITE" id="PS51379"/>
    </source>
</evidence>
<keyword evidence="4" id="KW-1185">Reference proteome</keyword>
<reference evidence="4" key="1">
    <citation type="journal article" date="2023" name="Mar. Drugs">
        <title>Gemmata algarum, a Novel Planctomycete Isolated from an Algal Mat, Displays Antimicrobial Activity.</title>
        <authorList>
            <person name="Kumar G."/>
            <person name="Kallscheuer N."/>
            <person name="Kashif M."/>
            <person name="Ahamad S."/>
            <person name="Jagadeeshwari U."/>
            <person name="Pannikurungottu S."/>
            <person name="Haufschild T."/>
            <person name="Kabuu M."/>
            <person name="Sasikala C."/>
            <person name="Jogler C."/>
            <person name="Ramana C."/>
        </authorList>
    </citation>
    <scope>NUCLEOTIDE SEQUENCE [LARGE SCALE GENOMIC DNA]</scope>
    <source>
        <strain evidence="4">JC673</strain>
    </source>
</reference>
<dbReference type="PROSITE" id="PS51318">
    <property type="entry name" value="TAT"/>
    <property type="match status" value="1"/>
</dbReference>
<feature type="domain" description="4Fe-4S ferredoxin-type" evidence="2">
    <location>
        <begin position="919"/>
        <end position="950"/>
    </location>
</feature>
<dbReference type="PANTHER" id="PTHR42783">
    <property type="entry name" value="GLUTAMATE SYNTHASE [NADPH] SMALL CHAIN"/>
    <property type="match status" value="1"/>
</dbReference>
<evidence type="ECO:0000313" key="4">
    <source>
        <dbReference type="Proteomes" id="UP001272242"/>
    </source>
</evidence>
<dbReference type="InterPro" id="IPR009010">
    <property type="entry name" value="Asp_de-COase-like_dom_sf"/>
</dbReference>
<dbReference type="CDD" id="cd10551">
    <property type="entry name" value="PsrB"/>
    <property type="match status" value="1"/>
</dbReference>
<gene>
    <name evidence="3" type="ORF">R5W23_002759</name>
</gene>